<name>A1SRV6_PSYIN</name>
<gene>
    <name evidence="1" type="ordered locus">Ping_0359</name>
</gene>
<protein>
    <submittedName>
        <fullName evidence="1">Uncharacterized protein</fullName>
    </submittedName>
</protein>
<dbReference type="KEGG" id="pin:Ping_0359"/>
<sequence length="53" mass="5944">MSACKNIWAHIFSSLRIMTLVSGQFSILFKNYMPCPNNVAEGVIEKVKADKVI</sequence>
<dbReference type="EMBL" id="CP000510">
    <property type="protein sequence ID" value="ABM02221.1"/>
    <property type="molecule type" value="Genomic_DNA"/>
</dbReference>
<dbReference type="AlphaFoldDB" id="A1SRV6"/>
<keyword evidence="2" id="KW-1185">Reference proteome</keyword>
<evidence type="ECO:0000313" key="2">
    <source>
        <dbReference type="Proteomes" id="UP000000639"/>
    </source>
</evidence>
<proteinExistence type="predicted"/>
<dbReference type="Proteomes" id="UP000000639">
    <property type="component" value="Chromosome"/>
</dbReference>
<organism evidence="1 2">
    <name type="scientific">Psychromonas ingrahamii (strain DSM 17664 / CCUG 51855 / 37)</name>
    <dbReference type="NCBI Taxonomy" id="357804"/>
    <lineage>
        <taxon>Bacteria</taxon>
        <taxon>Pseudomonadati</taxon>
        <taxon>Pseudomonadota</taxon>
        <taxon>Gammaproteobacteria</taxon>
        <taxon>Alteromonadales</taxon>
        <taxon>Psychromonadaceae</taxon>
        <taxon>Psychromonas</taxon>
    </lineage>
</organism>
<evidence type="ECO:0000313" key="1">
    <source>
        <dbReference type="EMBL" id="ABM02221.1"/>
    </source>
</evidence>
<dbReference type="HOGENOM" id="CLU_3065341_0_0_6"/>
<accession>A1SRV6</accession>
<dbReference type="eggNOG" id="COG0480">
    <property type="taxonomic scope" value="Bacteria"/>
</dbReference>
<reference evidence="1 2" key="1">
    <citation type="submission" date="2007-01" db="EMBL/GenBank/DDBJ databases">
        <title>Complete sequence of Psychromonas ingrahamii 37.</title>
        <authorList>
            <consortium name="US DOE Joint Genome Institute"/>
            <person name="Copeland A."/>
            <person name="Lucas S."/>
            <person name="Lapidus A."/>
            <person name="Barry K."/>
            <person name="Detter J.C."/>
            <person name="Glavina del Rio T."/>
            <person name="Hammon N."/>
            <person name="Israni S."/>
            <person name="Dalin E."/>
            <person name="Tice H."/>
            <person name="Pitluck S."/>
            <person name="Thompson L.S."/>
            <person name="Brettin T."/>
            <person name="Bruce D."/>
            <person name="Han C."/>
            <person name="Tapia R."/>
            <person name="Schmutz J."/>
            <person name="Larimer F."/>
            <person name="Land M."/>
            <person name="Hauser L."/>
            <person name="Kyrpides N."/>
            <person name="Ivanova N."/>
            <person name="Staley J."/>
            <person name="Richardson P."/>
        </authorList>
    </citation>
    <scope>NUCLEOTIDE SEQUENCE [LARGE SCALE GENOMIC DNA]</scope>
    <source>
        <strain evidence="1 2">37</strain>
    </source>
</reference>